<dbReference type="Gene3D" id="3.40.630.30">
    <property type="match status" value="1"/>
</dbReference>
<dbReference type="InterPro" id="IPR016181">
    <property type="entry name" value="Acyl_CoA_acyltransferase"/>
</dbReference>
<feature type="domain" description="N-acetyltransferase" evidence="1">
    <location>
        <begin position="5"/>
        <end position="212"/>
    </location>
</feature>
<dbReference type="CDD" id="cd04301">
    <property type="entry name" value="NAT_SF"/>
    <property type="match status" value="1"/>
</dbReference>
<dbReference type="Pfam" id="PF00583">
    <property type="entry name" value="Acetyltransf_1"/>
    <property type="match status" value="1"/>
</dbReference>
<keyword evidence="3" id="KW-1185">Reference proteome</keyword>
<reference evidence="2 3" key="1">
    <citation type="submission" date="2024-06" db="EMBL/GenBank/DDBJ databases">
        <title>The Natural Products Discovery Center: Release of the First 8490 Sequenced Strains for Exploring Actinobacteria Biosynthetic Diversity.</title>
        <authorList>
            <person name="Kalkreuter E."/>
            <person name="Kautsar S.A."/>
            <person name="Yang D."/>
            <person name="Bader C.D."/>
            <person name="Teijaro C.N."/>
            <person name="Fluegel L."/>
            <person name="Davis C.M."/>
            <person name="Simpson J.R."/>
            <person name="Lauterbach L."/>
            <person name="Steele A.D."/>
            <person name="Gui C."/>
            <person name="Meng S."/>
            <person name="Li G."/>
            <person name="Viehrig K."/>
            <person name="Ye F."/>
            <person name="Su P."/>
            <person name="Kiefer A.F."/>
            <person name="Nichols A."/>
            <person name="Cepeda A.J."/>
            <person name="Yan W."/>
            <person name="Fan B."/>
            <person name="Jiang Y."/>
            <person name="Adhikari A."/>
            <person name="Zheng C.-J."/>
            <person name="Schuster L."/>
            <person name="Cowan T.M."/>
            <person name="Smanski M.J."/>
            <person name="Chevrette M.G."/>
            <person name="De Carvalho L.P.S."/>
            <person name="Shen B."/>
        </authorList>
    </citation>
    <scope>NUCLEOTIDE SEQUENCE [LARGE SCALE GENOMIC DNA]</scope>
    <source>
        <strain evidence="2 3">NPDC045705</strain>
    </source>
</reference>
<dbReference type="InterPro" id="IPR051822">
    <property type="entry name" value="Glycosyl_Hydrolase_84"/>
</dbReference>
<dbReference type="RefSeq" id="WP_359210077.1">
    <property type="nucleotide sequence ID" value="NZ_JBEZAM010000027.1"/>
</dbReference>
<dbReference type="PANTHER" id="PTHR13170:SF16">
    <property type="entry name" value="PROTEIN O-GLCNACASE"/>
    <property type="match status" value="1"/>
</dbReference>
<protein>
    <submittedName>
        <fullName evidence="2">GNAT family N-acetyltransferase</fullName>
    </submittedName>
</protein>
<evidence type="ECO:0000259" key="1">
    <source>
        <dbReference type="PROSITE" id="PS51186"/>
    </source>
</evidence>
<proteinExistence type="predicted"/>
<evidence type="ECO:0000313" key="3">
    <source>
        <dbReference type="Proteomes" id="UP001551210"/>
    </source>
</evidence>
<dbReference type="InterPro" id="IPR000182">
    <property type="entry name" value="GNAT_dom"/>
</dbReference>
<name>A0ABV3CZ73_STREX</name>
<dbReference type="PANTHER" id="PTHR13170">
    <property type="entry name" value="O-GLCNACASE"/>
    <property type="match status" value="1"/>
</dbReference>
<dbReference type="PROSITE" id="PS51186">
    <property type="entry name" value="GNAT"/>
    <property type="match status" value="1"/>
</dbReference>
<organism evidence="2 3">
    <name type="scientific">Streptomyces exfoliatus</name>
    <name type="common">Streptomyces hydrogenans</name>
    <dbReference type="NCBI Taxonomy" id="1905"/>
    <lineage>
        <taxon>Bacteria</taxon>
        <taxon>Bacillati</taxon>
        <taxon>Actinomycetota</taxon>
        <taxon>Actinomycetes</taxon>
        <taxon>Kitasatosporales</taxon>
        <taxon>Streptomycetaceae</taxon>
        <taxon>Streptomyces</taxon>
    </lineage>
</organism>
<evidence type="ECO:0000313" key="2">
    <source>
        <dbReference type="EMBL" id="MEU7295522.1"/>
    </source>
</evidence>
<gene>
    <name evidence="2" type="ORF">AB0A76_20250</name>
</gene>
<dbReference type="EMBL" id="JBEZAM010000027">
    <property type="protein sequence ID" value="MEU7295522.1"/>
    <property type="molecule type" value="Genomic_DNA"/>
</dbReference>
<sequence>MQTEPFVRRYRPSDRTALADICVRTAHEGGDSSGLYADSELMPSIFAYPYVELEPEFAFVLDDGTGRAVGYVLGAADTDWFALRFRTEWLPKVAARYPEPAREPVTPAEEMTRLLHTPEHMVRDELAAYPAHLHIDLLPAWQGRGYGRALIRTLLAELRAAGVPAVHLCMVQANTKARAFYDRLGFTPLAVPDPGPVWYLGRPTAADALLDA</sequence>
<comment type="caution">
    <text evidence="2">The sequence shown here is derived from an EMBL/GenBank/DDBJ whole genome shotgun (WGS) entry which is preliminary data.</text>
</comment>
<dbReference type="Proteomes" id="UP001551210">
    <property type="component" value="Unassembled WGS sequence"/>
</dbReference>
<accession>A0ABV3CZ73</accession>
<dbReference type="SUPFAM" id="SSF55729">
    <property type="entry name" value="Acyl-CoA N-acyltransferases (Nat)"/>
    <property type="match status" value="1"/>
</dbReference>